<evidence type="ECO:0000256" key="6">
    <source>
        <dbReference type="ARBA" id="ARBA00023270"/>
    </source>
</evidence>
<gene>
    <name evidence="9" type="ORF">S01H1_08002</name>
</gene>
<reference evidence="9" key="1">
    <citation type="journal article" date="2014" name="Front. Microbiol.">
        <title>High frequency of phylogenetically diverse reductive dehalogenase-homologous genes in deep subseafloor sedimentary metagenomes.</title>
        <authorList>
            <person name="Kawai M."/>
            <person name="Futagami T."/>
            <person name="Toyoda A."/>
            <person name="Takaki Y."/>
            <person name="Nishi S."/>
            <person name="Hori S."/>
            <person name="Arai W."/>
            <person name="Tsubouchi T."/>
            <person name="Morono Y."/>
            <person name="Uchiyama I."/>
            <person name="Ito T."/>
            <person name="Fujiyama A."/>
            <person name="Inagaki F."/>
            <person name="Takami H."/>
        </authorList>
    </citation>
    <scope>NUCLEOTIDE SEQUENCE</scope>
    <source>
        <strain evidence="9">Expedition CK06-06</strain>
    </source>
</reference>
<comment type="caution">
    <text evidence="9">The sequence shown here is derived from an EMBL/GenBank/DDBJ whole genome shotgun (WGS) entry which is preliminary data.</text>
</comment>
<proteinExistence type="inferred from homology"/>
<dbReference type="Gene3D" id="3.20.20.70">
    <property type="entry name" value="Aldolase class I"/>
    <property type="match status" value="1"/>
</dbReference>
<dbReference type="GO" id="GO:1990107">
    <property type="term" value="F:thiazole synthase activity"/>
    <property type="evidence" value="ECO:0007669"/>
    <property type="project" value="UniProtKB-EC"/>
</dbReference>
<evidence type="ECO:0000256" key="7">
    <source>
        <dbReference type="ARBA" id="ARBA00049897"/>
    </source>
</evidence>
<dbReference type="EMBL" id="BARS01004107">
    <property type="protein sequence ID" value="GAF73105.1"/>
    <property type="molecule type" value="Genomic_DNA"/>
</dbReference>
<accession>X0TAL5</accession>
<dbReference type="HAMAP" id="MF_00443">
    <property type="entry name" value="ThiG"/>
    <property type="match status" value="1"/>
</dbReference>
<keyword evidence="5" id="KW-0784">Thiamine biosynthesis</keyword>
<dbReference type="PANTHER" id="PTHR34266">
    <property type="entry name" value="THIAZOLE SYNTHASE"/>
    <property type="match status" value="1"/>
</dbReference>
<evidence type="ECO:0000259" key="8">
    <source>
        <dbReference type="Pfam" id="PF05690"/>
    </source>
</evidence>
<dbReference type="PANTHER" id="PTHR34266:SF2">
    <property type="entry name" value="THIAZOLE SYNTHASE"/>
    <property type="match status" value="1"/>
</dbReference>
<evidence type="ECO:0000256" key="4">
    <source>
        <dbReference type="ARBA" id="ARBA00022679"/>
    </source>
</evidence>
<dbReference type="InterPro" id="IPR008867">
    <property type="entry name" value="ThiG"/>
</dbReference>
<comment type="function">
    <text evidence="1">Catalyzes the rearrangement of 1-deoxy-D-xylulose 5-phosphate (DXP) to produce the thiazole phosphate moiety of thiamine. Sulfur is provided by the thiocarboxylate moiety of the carrier protein ThiS. In vitro, sulfur can be provided by H(2)S.</text>
</comment>
<dbReference type="EC" id="2.8.1.10" evidence="3"/>
<comment type="pathway">
    <text evidence="2">Cofactor biosynthesis; thiamine diphosphate biosynthesis.</text>
</comment>
<dbReference type="InterPro" id="IPR013785">
    <property type="entry name" value="Aldolase_TIM"/>
</dbReference>
<keyword evidence="6" id="KW-0704">Schiff base</keyword>
<sequence>MEDELVIAGKRFKSRLLLGTGKYRTPEEMLASLEASGAEIVTVAIRRLDLDDPTKKTLLDYVDWSKYTILPNTAGCQTVEEALMTARLGREVTGSDWVKLEVIPDPKYLLPDPIGTLEAARILLDEGFVVLPYIHADPILARRLEEIGCATVMPLGSAIGSGQGILTLDEIKIIIESAHVPVVVDAGLGAPSDAALAMEVGADAVLMNTAVALAQDPPLMAEAIRQGVEAGRKAFLAGRIPRKAYASASSPLEGVVR</sequence>
<dbReference type="CDD" id="cd04728">
    <property type="entry name" value="ThiG"/>
    <property type="match status" value="1"/>
</dbReference>
<dbReference type="SUPFAM" id="SSF110399">
    <property type="entry name" value="ThiG-like"/>
    <property type="match status" value="1"/>
</dbReference>
<evidence type="ECO:0000256" key="1">
    <source>
        <dbReference type="ARBA" id="ARBA00002834"/>
    </source>
</evidence>
<dbReference type="Pfam" id="PF05690">
    <property type="entry name" value="ThiG"/>
    <property type="match status" value="1"/>
</dbReference>
<evidence type="ECO:0000256" key="2">
    <source>
        <dbReference type="ARBA" id="ARBA00004948"/>
    </source>
</evidence>
<dbReference type="AlphaFoldDB" id="X0TAL5"/>
<name>X0TAL5_9ZZZZ</name>
<feature type="domain" description="Thiazole synthase ThiG" evidence="8">
    <location>
        <begin position="7"/>
        <end position="251"/>
    </location>
</feature>
<dbReference type="InterPro" id="IPR033983">
    <property type="entry name" value="Thiazole_synthase_ThiG"/>
</dbReference>
<evidence type="ECO:0000313" key="9">
    <source>
        <dbReference type="EMBL" id="GAF73105.1"/>
    </source>
</evidence>
<evidence type="ECO:0000256" key="5">
    <source>
        <dbReference type="ARBA" id="ARBA00022977"/>
    </source>
</evidence>
<evidence type="ECO:0000256" key="3">
    <source>
        <dbReference type="ARBA" id="ARBA00011960"/>
    </source>
</evidence>
<comment type="catalytic activity">
    <reaction evidence="7">
        <text>[ThiS sulfur-carrier protein]-C-terminal-Gly-aminoethanethioate + 2-iminoacetate + 1-deoxy-D-xylulose 5-phosphate = [ThiS sulfur-carrier protein]-C-terminal Gly-Gly + 2-[(2R,5Z)-2-carboxy-4-methylthiazol-5(2H)-ylidene]ethyl phosphate + 2 H2O + H(+)</text>
        <dbReference type="Rhea" id="RHEA:26297"/>
        <dbReference type="Rhea" id="RHEA-COMP:12909"/>
        <dbReference type="Rhea" id="RHEA-COMP:19908"/>
        <dbReference type="ChEBI" id="CHEBI:15377"/>
        <dbReference type="ChEBI" id="CHEBI:15378"/>
        <dbReference type="ChEBI" id="CHEBI:57792"/>
        <dbReference type="ChEBI" id="CHEBI:62899"/>
        <dbReference type="ChEBI" id="CHEBI:77846"/>
        <dbReference type="ChEBI" id="CHEBI:90778"/>
        <dbReference type="ChEBI" id="CHEBI:232372"/>
        <dbReference type="EC" id="2.8.1.10"/>
    </reaction>
</comment>
<protein>
    <recommendedName>
        <fullName evidence="3">thiazole synthase</fullName>
        <ecNumber evidence="3">2.8.1.10</ecNumber>
    </recommendedName>
</protein>
<organism evidence="9">
    <name type="scientific">marine sediment metagenome</name>
    <dbReference type="NCBI Taxonomy" id="412755"/>
    <lineage>
        <taxon>unclassified sequences</taxon>
        <taxon>metagenomes</taxon>
        <taxon>ecological metagenomes</taxon>
    </lineage>
</organism>
<keyword evidence="4" id="KW-0808">Transferase</keyword>